<accession>A0ABR6VQ07</accession>
<dbReference type="Proteomes" id="UP000659698">
    <property type="component" value="Unassembled WGS sequence"/>
</dbReference>
<organism evidence="1 2">
    <name type="scientific">Rufibacter sediminis</name>
    <dbReference type="NCBI Taxonomy" id="2762756"/>
    <lineage>
        <taxon>Bacteria</taxon>
        <taxon>Pseudomonadati</taxon>
        <taxon>Bacteroidota</taxon>
        <taxon>Cytophagia</taxon>
        <taxon>Cytophagales</taxon>
        <taxon>Hymenobacteraceae</taxon>
        <taxon>Rufibacter</taxon>
    </lineage>
</organism>
<dbReference type="SUPFAM" id="SSF48452">
    <property type="entry name" value="TPR-like"/>
    <property type="match status" value="1"/>
</dbReference>
<sequence>MDTNTSVFAVTNADNDDELEWIIEPTDFMLLPEEENTYFVKAKQVYTDRTIDCFIGIMTPERIAETVIKKNKDGHAAVAESIYEQENSVIPAVASNCFGDYTLYYSKENPQIGIDILIGGLYNATNKNTVAEDLGYILRDENRVEEAIEAFKISEEVGPSSEYVYLELSRLYKRLGMTKKQSEYERKFKKKGGIE</sequence>
<name>A0ABR6VQ07_9BACT</name>
<dbReference type="RefSeq" id="WP_186634536.1">
    <property type="nucleotide sequence ID" value="NZ_JACOAF010000017.1"/>
</dbReference>
<evidence type="ECO:0000313" key="2">
    <source>
        <dbReference type="Proteomes" id="UP000659698"/>
    </source>
</evidence>
<protein>
    <recommendedName>
        <fullName evidence="3">Tetratricopeptide repeat protein</fullName>
    </recommendedName>
</protein>
<dbReference type="InterPro" id="IPR011990">
    <property type="entry name" value="TPR-like_helical_dom_sf"/>
</dbReference>
<dbReference type="Gene3D" id="1.25.40.10">
    <property type="entry name" value="Tetratricopeptide repeat domain"/>
    <property type="match status" value="1"/>
</dbReference>
<evidence type="ECO:0008006" key="3">
    <source>
        <dbReference type="Google" id="ProtNLM"/>
    </source>
</evidence>
<dbReference type="EMBL" id="JACOAF010000017">
    <property type="protein sequence ID" value="MBC3539245.1"/>
    <property type="molecule type" value="Genomic_DNA"/>
</dbReference>
<reference evidence="1 2" key="1">
    <citation type="journal article" date="2019" name="Int. J. Syst. Evol. Microbiol.">
        <title>Rufibacter sediminis sp. nov., isolated from freshwater lake sediment.</title>
        <authorList>
            <person name="Qu J.H."/>
            <person name="Zhang L.J."/>
            <person name="Fu Y.H."/>
            <person name="Li H.F."/>
        </authorList>
    </citation>
    <scope>NUCLEOTIDE SEQUENCE [LARGE SCALE GENOMIC DNA]</scope>
    <source>
        <strain evidence="1 2">H-1</strain>
    </source>
</reference>
<keyword evidence="2" id="KW-1185">Reference proteome</keyword>
<comment type="caution">
    <text evidence="1">The sequence shown here is derived from an EMBL/GenBank/DDBJ whole genome shotgun (WGS) entry which is preliminary data.</text>
</comment>
<gene>
    <name evidence="1" type="ORF">H7U12_06105</name>
</gene>
<proteinExistence type="predicted"/>
<evidence type="ECO:0000313" key="1">
    <source>
        <dbReference type="EMBL" id="MBC3539245.1"/>
    </source>
</evidence>